<comment type="caution">
    <text evidence="1">The sequence shown here is derived from an EMBL/GenBank/DDBJ whole genome shotgun (WGS) entry which is preliminary data.</text>
</comment>
<sequence>MKPCLIEVWKDGDEPLFLNMNNVISIKKDLISRNASTVLTFSNNETFRVVQTVEEVFALIESACQNSLCLA</sequence>
<organism evidence="1 2">
    <name type="scientific">Segetibacter aerophilus</name>
    <dbReference type="NCBI Taxonomy" id="670293"/>
    <lineage>
        <taxon>Bacteria</taxon>
        <taxon>Pseudomonadati</taxon>
        <taxon>Bacteroidota</taxon>
        <taxon>Chitinophagia</taxon>
        <taxon>Chitinophagales</taxon>
        <taxon>Chitinophagaceae</taxon>
        <taxon>Segetibacter</taxon>
    </lineage>
</organism>
<dbReference type="Proteomes" id="UP000321513">
    <property type="component" value="Unassembled WGS sequence"/>
</dbReference>
<dbReference type="EMBL" id="BJYT01000005">
    <property type="protein sequence ID" value="GEO09135.1"/>
    <property type="molecule type" value="Genomic_DNA"/>
</dbReference>
<name>A0A512BB83_9BACT</name>
<reference evidence="1 2" key="1">
    <citation type="submission" date="2019-07" db="EMBL/GenBank/DDBJ databases">
        <title>Whole genome shotgun sequence of Segetibacter aerophilus NBRC 106135.</title>
        <authorList>
            <person name="Hosoyama A."/>
            <person name="Uohara A."/>
            <person name="Ohji S."/>
            <person name="Ichikawa N."/>
        </authorList>
    </citation>
    <scope>NUCLEOTIDE SEQUENCE [LARGE SCALE GENOMIC DNA]</scope>
    <source>
        <strain evidence="1 2">NBRC 106135</strain>
    </source>
</reference>
<accession>A0A512BB83</accession>
<keyword evidence="2" id="KW-1185">Reference proteome</keyword>
<dbReference type="AlphaFoldDB" id="A0A512BB83"/>
<evidence type="ECO:0000313" key="2">
    <source>
        <dbReference type="Proteomes" id="UP000321513"/>
    </source>
</evidence>
<gene>
    <name evidence="1" type="ORF">SAE01_16310</name>
</gene>
<evidence type="ECO:0000313" key="1">
    <source>
        <dbReference type="EMBL" id="GEO09135.1"/>
    </source>
</evidence>
<dbReference type="RefSeq" id="WP_147203263.1">
    <property type="nucleotide sequence ID" value="NZ_BJYT01000005.1"/>
</dbReference>
<proteinExistence type="predicted"/>
<protein>
    <submittedName>
        <fullName evidence="1">Uncharacterized protein</fullName>
    </submittedName>
</protein>